<protein>
    <recommendedName>
        <fullName evidence="4">Outer membrane protein beta-barrel domain-containing protein</fullName>
    </recommendedName>
</protein>
<dbReference type="RefSeq" id="WP_130523850.1">
    <property type="nucleotide sequence ID" value="NZ_SHLZ01000002.1"/>
</dbReference>
<comment type="caution">
    <text evidence="5">The sequence shown here is derived from an EMBL/GenBank/DDBJ whole genome shotgun (WGS) entry which is preliminary data.</text>
</comment>
<feature type="signal peptide" evidence="3">
    <location>
        <begin position="1"/>
        <end position="22"/>
    </location>
</feature>
<feature type="chain" id="PRO_5020339144" description="Outer membrane protein beta-barrel domain-containing protein" evidence="3">
    <location>
        <begin position="23"/>
        <end position="307"/>
    </location>
</feature>
<keyword evidence="1 3" id="KW-0732">Signal</keyword>
<feature type="region of interest" description="Disordered" evidence="2">
    <location>
        <begin position="37"/>
        <end position="90"/>
    </location>
</feature>
<evidence type="ECO:0000259" key="4">
    <source>
        <dbReference type="Pfam" id="PF13505"/>
    </source>
</evidence>
<dbReference type="EMBL" id="SHMF01000003">
    <property type="protein sequence ID" value="TAA34419.1"/>
    <property type="molecule type" value="Genomic_DNA"/>
</dbReference>
<feature type="compositionally biased region" description="Pro residues" evidence="2">
    <location>
        <begin position="74"/>
        <end position="90"/>
    </location>
</feature>
<dbReference type="InterPro" id="IPR027385">
    <property type="entry name" value="Beta-barrel_OMP"/>
</dbReference>
<evidence type="ECO:0000256" key="3">
    <source>
        <dbReference type="SAM" id="SignalP"/>
    </source>
</evidence>
<evidence type="ECO:0000313" key="6">
    <source>
        <dbReference type="Proteomes" id="UP000292087"/>
    </source>
</evidence>
<accession>A0A4Q8LT74</accession>
<evidence type="ECO:0000313" key="5">
    <source>
        <dbReference type="EMBL" id="TAA34419.1"/>
    </source>
</evidence>
<name>A0A4Q8LT74_9GAMM</name>
<dbReference type="SUPFAM" id="SSF56925">
    <property type="entry name" value="OMPA-like"/>
    <property type="match status" value="1"/>
</dbReference>
<organism evidence="5 6">
    <name type="scientific">Pseudoxanthomonas winnipegensis</name>
    <dbReference type="NCBI Taxonomy" id="2480810"/>
    <lineage>
        <taxon>Bacteria</taxon>
        <taxon>Pseudomonadati</taxon>
        <taxon>Pseudomonadota</taxon>
        <taxon>Gammaproteobacteria</taxon>
        <taxon>Lysobacterales</taxon>
        <taxon>Lysobacteraceae</taxon>
        <taxon>Pseudoxanthomonas</taxon>
    </lineage>
</organism>
<dbReference type="Proteomes" id="UP000292087">
    <property type="component" value="Unassembled WGS sequence"/>
</dbReference>
<feature type="compositionally biased region" description="Pro residues" evidence="2">
    <location>
        <begin position="112"/>
        <end position="124"/>
    </location>
</feature>
<reference evidence="5 6" key="1">
    <citation type="submission" date="2019-02" db="EMBL/GenBank/DDBJ databases">
        <title>WGS of Pseudoxanthomonas species novum from clinical isolates.</title>
        <authorList>
            <person name="Bernier A.-M."/>
            <person name="Bernard K."/>
            <person name="Vachon A."/>
        </authorList>
    </citation>
    <scope>NUCLEOTIDE SEQUENCE [LARGE SCALE GENOMIC DNA]</scope>
    <source>
        <strain evidence="5 6">NML140781</strain>
    </source>
</reference>
<dbReference type="AlphaFoldDB" id="A0A4Q8LT74"/>
<feature type="domain" description="Outer membrane protein beta-barrel" evidence="4">
    <location>
        <begin position="135"/>
        <end position="307"/>
    </location>
</feature>
<dbReference type="InterPro" id="IPR011250">
    <property type="entry name" value="OMP/PagP_B-barrel"/>
</dbReference>
<feature type="compositionally biased region" description="Low complexity" evidence="2">
    <location>
        <begin position="59"/>
        <end position="73"/>
    </location>
</feature>
<feature type="region of interest" description="Disordered" evidence="2">
    <location>
        <begin position="110"/>
        <end position="133"/>
    </location>
</feature>
<feature type="compositionally biased region" description="Low complexity" evidence="2">
    <location>
        <begin position="38"/>
        <end position="47"/>
    </location>
</feature>
<proteinExistence type="predicted"/>
<dbReference type="Pfam" id="PF13505">
    <property type="entry name" value="OMP_b-brl"/>
    <property type="match status" value="1"/>
</dbReference>
<evidence type="ECO:0000256" key="1">
    <source>
        <dbReference type="ARBA" id="ARBA00022729"/>
    </source>
</evidence>
<gene>
    <name evidence="5" type="ORF">EA656_11815</name>
</gene>
<evidence type="ECO:0000256" key="2">
    <source>
        <dbReference type="SAM" id="MobiDB-lite"/>
    </source>
</evidence>
<sequence length="307" mass="33054">MNKSPALLLACLLAGLASQAQAQTVSPAFDAWLKSRRAPAQPGAATPPASPEQRPLTEPLANQAPAYANARPAPATPAPPVPPTAPVPPMAPRADAPVAVASAPATYAAVPAPAPAPPPPPPVQRKPREQPRNASGAFVGVQAGKGWVYEDVDQTMYGLSAGYRWRAGSVSLIGIEAAAGKLKETTRWSNKYGASDFYSLGAAARFNFGRRSPWFALARLGYWYGNLTQYHYRGLYTLRDGSSYVRYDRSHEHVYGAYAGFGIGVDLNRHTSLSLNYTGYVYSNSYNYDEYDPNYADALNLGLEVRF</sequence>